<evidence type="ECO:0000313" key="1">
    <source>
        <dbReference type="EMBL" id="OWZ17309.1"/>
    </source>
</evidence>
<name>A0A225WJK4_9STRA</name>
<accession>A0A225WJK4</accession>
<dbReference type="STRING" id="4795.A0A225WJK4"/>
<dbReference type="OrthoDB" id="94679at2759"/>
<comment type="caution">
    <text evidence="1">The sequence shown here is derived from an EMBL/GenBank/DDBJ whole genome shotgun (WGS) entry which is preliminary data.</text>
</comment>
<reference evidence="2" key="1">
    <citation type="submission" date="2017-03" db="EMBL/GenBank/DDBJ databases">
        <title>Phytopthora megakarya and P. palmivora, two closely related causual agents of cacao black pod achieved similar genome size and gene model numbers by different mechanisms.</title>
        <authorList>
            <person name="Ali S."/>
            <person name="Shao J."/>
            <person name="Larry D.J."/>
            <person name="Kronmiller B."/>
            <person name="Shen D."/>
            <person name="Strem M.D."/>
            <person name="Melnick R.L."/>
            <person name="Guiltinan M.J."/>
            <person name="Tyler B.M."/>
            <person name="Meinhardt L.W."/>
            <person name="Bailey B.A."/>
        </authorList>
    </citation>
    <scope>NUCLEOTIDE SEQUENCE [LARGE SCALE GENOMIC DNA]</scope>
    <source>
        <strain evidence="2">zdho120</strain>
    </source>
</reference>
<sequence>MLSYEATELLILAAKSTISAQTMETVLTKLFHGDKDVMIINPSHVDVKNGSIPTNQAHFRRALAGATVDDESFYPCQPKQQPLVCTAVRAVSQTLIQMVPEEVRPSTRLINHDPGFGIRTDSYNYVVYVLLAFEMFCGSEPLGNLSKTTLQCLRYHYLCMCLKEKETVLIGSKQTIYEFHFKFNCL</sequence>
<dbReference type="EMBL" id="NBNE01000776">
    <property type="protein sequence ID" value="OWZ17309.1"/>
    <property type="molecule type" value="Genomic_DNA"/>
</dbReference>
<keyword evidence="2" id="KW-1185">Reference proteome</keyword>
<protein>
    <submittedName>
        <fullName evidence="1">Uncharacterized protein</fullName>
    </submittedName>
</protein>
<dbReference type="AlphaFoldDB" id="A0A225WJK4"/>
<evidence type="ECO:0000313" key="2">
    <source>
        <dbReference type="Proteomes" id="UP000198211"/>
    </source>
</evidence>
<organism evidence="1 2">
    <name type="scientific">Phytophthora megakarya</name>
    <dbReference type="NCBI Taxonomy" id="4795"/>
    <lineage>
        <taxon>Eukaryota</taxon>
        <taxon>Sar</taxon>
        <taxon>Stramenopiles</taxon>
        <taxon>Oomycota</taxon>
        <taxon>Peronosporomycetes</taxon>
        <taxon>Peronosporales</taxon>
        <taxon>Peronosporaceae</taxon>
        <taxon>Phytophthora</taxon>
    </lineage>
</organism>
<gene>
    <name evidence="1" type="ORF">PHMEG_0008767</name>
</gene>
<dbReference type="Proteomes" id="UP000198211">
    <property type="component" value="Unassembled WGS sequence"/>
</dbReference>
<proteinExistence type="predicted"/>